<evidence type="ECO:0000259" key="1">
    <source>
        <dbReference type="Pfam" id="PF15599"/>
    </source>
</evidence>
<organism evidence="2 3">
    <name type="scientific">Rhizobium leguminosarum</name>
    <dbReference type="NCBI Taxonomy" id="384"/>
    <lineage>
        <taxon>Bacteria</taxon>
        <taxon>Pseudomonadati</taxon>
        <taxon>Pseudomonadota</taxon>
        <taxon>Alphaproteobacteria</taxon>
        <taxon>Hyphomicrobiales</taxon>
        <taxon>Rhizobiaceae</taxon>
        <taxon>Rhizobium/Agrobacterium group</taxon>
        <taxon>Rhizobium</taxon>
    </lineage>
</organism>
<sequence length="104" mass="12238">MATPYVDLRDNDEIYYVVEERGVELERVKCSSIDDVLYFLFSDITHDMASNHAATHGKPGTEFRRLMFQEQLRLLELASKKWRLKRELEIKEVLGKAPYNDRTS</sequence>
<protein>
    <recommendedName>
        <fullName evidence="1">Immunity protein 63 domain-containing protein</fullName>
    </recommendedName>
</protein>
<dbReference type="Proteomes" id="UP000283817">
    <property type="component" value="Unassembled WGS sequence"/>
</dbReference>
<name>A0A444I2M0_RHILE</name>
<dbReference type="AlphaFoldDB" id="A0A444I2M0"/>
<evidence type="ECO:0000313" key="3">
    <source>
        <dbReference type="Proteomes" id="UP000283817"/>
    </source>
</evidence>
<dbReference type="Pfam" id="PF15599">
    <property type="entry name" value="Imm63"/>
    <property type="match status" value="1"/>
</dbReference>
<feature type="domain" description="Immunity protein 63" evidence="1">
    <location>
        <begin position="13"/>
        <end position="91"/>
    </location>
</feature>
<evidence type="ECO:0000313" key="2">
    <source>
        <dbReference type="EMBL" id="RWX31538.1"/>
    </source>
</evidence>
<gene>
    <name evidence="2" type="ORF">EHI47_12870</name>
</gene>
<dbReference type="InterPro" id="IPR028952">
    <property type="entry name" value="Imm63"/>
</dbReference>
<comment type="caution">
    <text evidence="2">The sequence shown here is derived from an EMBL/GenBank/DDBJ whole genome shotgun (WGS) entry which is preliminary data.</text>
</comment>
<dbReference type="EMBL" id="SBHX01000030">
    <property type="protein sequence ID" value="RWX31538.1"/>
    <property type="molecule type" value="Genomic_DNA"/>
</dbReference>
<reference evidence="2 3" key="1">
    <citation type="submission" date="2019-01" db="EMBL/GenBank/DDBJ databases">
        <title>RHIZO-ID as a novel technology for direct rhizobia identification.</title>
        <authorList>
            <person name="De Meyer S.E."/>
        </authorList>
    </citation>
    <scope>NUCLEOTIDE SEQUENCE [LARGE SCALE GENOMIC DNA]</scope>
    <source>
        <strain evidence="2 3">WSM448</strain>
    </source>
</reference>
<proteinExistence type="predicted"/>
<accession>A0A444I2M0</accession>